<evidence type="ECO:0000313" key="4">
    <source>
        <dbReference type="Proteomes" id="UP000278886"/>
    </source>
</evidence>
<evidence type="ECO:0000256" key="1">
    <source>
        <dbReference type="SAM" id="MobiDB-lite"/>
    </source>
</evidence>
<dbReference type="Pfam" id="PF00581">
    <property type="entry name" value="Rhodanese"/>
    <property type="match status" value="1"/>
</dbReference>
<dbReference type="EMBL" id="CP032630">
    <property type="protein sequence ID" value="AYF97101.1"/>
    <property type="molecule type" value="Genomic_DNA"/>
</dbReference>
<feature type="domain" description="Rhodanese" evidence="2">
    <location>
        <begin position="39"/>
        <end position="127"/>
    </location>
</feature>
<dbReference type="PROSITE" id="PS50206">
    <property type="entry name" value="RHODANESE_3"/>
    <property type="match status" value="1"/>
</dbReference>
<evidence type="ECO:0000259" key="2">
    <source>
        <dbReference type="PROSITE" id="PS50206"/>
    </source>
</evidence>
<sequence>MGDPAGRWQLPRARTGRIDRPVNPPEEIAPAELAALLEDDPTVQLVDVRETWEAELAAIPGAMVLPLGRLPELTDALDPDRPIVTYCHHGIRSAQAAQYLLANGFDDVRHLAGGIDAWAVEVDPELRRY</sequence>
<dbReference type="KEGG" id="lyd:D7I47_01765"/>
<accession>A0A387B5V3</accession>
<keyword evidence="4" id="KW-1185">Reference proteome</keyword>
<gene>
    <name evidence="3" type="ORF">D7I47_01765</name>
</gene>
<proteinExistence type="predicted"/>
<dbReference type="SMART" id="SM00450">
    <property type="entry name" value="RHOD"/>
    <property type="match status" value="1"/>
</dbReference>
<dbReference type="Gene3D" id="3.40.250.10">
    <property type="entry name" value="Rhodanese-like domain"/>
    <property type="match status" value="1"/>
</dbReference>
<dbReference type="PANTHER" id="PTHR43031:SF17">
    <property type="entry name" value="SULFURTRANSFERASE YTWF-RELATED"/>
    <property type="match status" value="1"/>
</dbReference>
<reference evidence="4" key="1">
    <citation type="submission" date="2018-09" db="EMBL/GenBank/DDBJ databases">
        <title>Genome sequencing of strain 2DFWR-13.</title>
        <authorList>
            <person name="Heo J."/>
            <person name="Kim S.-J."/>
            <person name="Kwon S.-W."/>
        </authorList>
    </citation>
    <scope>NUCLEOTIDE SEQUENCE [LARGE SCALE GENOMIC DNA]</scope>
    <source>
        <strain evidence="4">2DFWR-13</strain>
    </source>
</reference>
<evidence type="ECO:0000313" key="3">
    <source>
        <dbReference type="EMBL" id="AYF97101.1"/>
    </source>
</evidence>
<feature type="region of interest" description="Disordered" evidence="1">
    <location>
        <begin position="1"/>
        <end position="25"/>
    </location>
</feature>
<dbReference type="Proteomes" id="UP000278886">
    <property type="component" value="Chromosome"/>
</dbReference>
<dbReference type="InterPro" id="IPR036873">
    <property type="entry name" value="Rhodanese-like_dom_sf"/>
</dbReference>
<organism evidence="3 4">
    <name type="scientific">Protaetiibacter intestinalis</name>
    <dbReference type="NCBI Taxonomy" id="2419774"/>
    <lineage>
        <taxon>Bacteria</taxon>
        <taxon>Bacillati</taxon>
        <taxon>Actinomycetota</taxon>
        <taxon>Actinomycetes</taxon>
        <taxon>Micrococcales</taxon>
        <taxon>Microbacteriaceae</taxon>
        <taxon>Protaetiibacter</taxon>
    </lineage>
</organism>
<dbReference type="AlphaFoldDB" id="A0A387B5V3"/>
<dbReference type="PANTHER" id="PTHR43031">
    <property type="entry name" value="FAD-DEPENDENT OXIDOREDUCTASE"/>
    <property type="match status" value="1"/>
</dbReference>
<dbReference type="InterPro" id="IPR001763">
    <property type="entry name" value="Rhodanese-like_dom"/>
</dbReference>
<dbReference type="SUPFAM" id="SSF52821">
    <property type="entry name" value="Rhodanese/Cell cycle control phosphatase"/>
    <property type="match status" value="1"/>
</dbReference>
<name>A0A387B5V3_9MICO</name>
<dbReference type="InterPro" id="IPR050229">
    <property type="entry name" value="GlpE_sulfurtransferase"/>
</dbReference>
<protein>
    <recommendedName>
        <fullName evidence="2">Rhodanese domain-containing protein</fullName>
    </recommendedName>
</protein>